<dbReference type="AlphaFoldDB" id="A0A1R3JJ93"/>
<dbReference type="Gramene" id="OMO94921">
    <property type="protein sequence ID" value="OMO94921"/>
    <property type="gene ID" value="CCACVL1_05696"/>
</dbReference>
<dbReference type="EMBL" id="AWWV01007761">
    <property type="protein sequence ID" value="OMO94921.1"/>
    <property type="molecule type" value="Genomic_DNA"/>
</dbReference>
<gene>
    <name evidence="2" type="ORF">CCACVL1_05696</name>
</gene>
<organism evidence="2 3">
    <name type="scientific">Corchorus capsularis</name>
    <name type="common">Jute</name>
    <dbReference type="NCBI Taxonomy" id="210143"/>
    <lineage>
        <taxon>Eukaryota</taxon>
        <taxon>Viridiplantae</taxon>
        <taxon>Streptophyta</taxon>
        <taxon>Embryophyta</taxon>
        <taxon>Tracheophyta</taxon>
        <taxon>Spermatophyta</taxon>
        <taxon>Magnoliopsida</taxon>
        <taxon>eudicotyledons</taxon>
        <taxon>Gunneridae</taxon>
        <taxon>Pentapetalae</taxon>
        <taxon>rosids</taxon>
        <taxon>malvids</taxon>
        <taxon>Malvales</taxon>
        <taxon>Malvaceae</taxon>
        <taxon>Grewioideae</taxon>
        <taxon>Apeibeae</taxon>
        <taxon>Corchorus</taxon>
    </lineage>
</organism>
<dbReference type="PROSITE" id="PS50003">
    <property type="entry name" value="PH_DOMAIN"/>
    <property type="match status" value="1"/>
</dbReference>
<keyword evidence="3" id="KW-1185">Reference proteome</keyword>
<proteinExistence type="predicted"/>
<dbReference type="Proteomes" id="UP000188268">
    <property type="component" value="Unassembled WGS sequence"/>
</dbReference>
<reference evidence="2 3" key="1">
    <citation type="submission" date="2013-09" db="EMBL/GenBank/DDBJ databases">
        <title>Corchorus capsularis genome sequencing.</title>
        <authorList>
            <person name="Alam M."/>
            <person name="Haque M.S."/>
            <person name="Islam M.S."/>
            <person name="Emdad E.M."/>
            <person name="Islam M.M."/>
            <person name="Ahmed B."/>
            <person name="Halim A."/>
            <person name="Hossen Q.M.M."/>
            <person name="Hossain M.Z."/>
            <person name="Ahmed R."/>
            <person name="Khan M.M."/>
            <person name="Islam R."/>
            <person name="Rashid M.M."/>
            <person name="Khan S.A."/>
            <person name="Rahman M.S."/>
            <person name="Alam M."/>
        </authorList>
    </citation>
    <scope>NUCLEOTIDE SEQUENCE [LARGE SCALE GENOMIC DNA]</scope>
    <source>
        <strain evidence="3">cv. CVL-1</strain>
        <tissue evidence="2">Whole seedling</tissue>
    </source>
</reference>
<evidence type="ECO:0000313" key="3">
    <source>
        <dbReference type="Proteomes" id="UP000188268"/>
    </source>
</evidence>
<feature type="domain" description="PH" evidence="1">
    <location>
        <begin position="1"/>
        <end position="22"/>
    </location>
</feature>
<comment type="caution">
    <text evidence="2">The sequence shown here is derived from an EMBL/GenBank/DDBJ whole genome shotgun (WGS) entry which is preliminary data.</text>
</comment>
<evidence type="ECO:0000313" key="2">
    <source>
        <dbReference type="EMBL" id="OMO94921.1"/>
    </source>
</evidence>
<name>A0A1R3JJ93_COCAP</name>
<accession>A0A1R3JJ93</accession>
<dbReference type="InterPro" id="IPR001849">
    <property type="entry name" value="PH_domain"/>
</dbReference>
<protein>
    <recommendedName>
        <fullName evidence="1">PH domain-containing protein</fullName>
    </recommendedName>
</protein>
<evidence type="ECO:0000259" key="1">
    <source>
        <dbReference type="PROSITE" id="PS50003"/>
    </source>
</evidence>
<sequence>METDEREDEVRNWANAIRQPIKQWRGL</sequence>